<comment type="caution">
    <text evidence="1">The sequence shown here is derived from an EMBL/GenBank/DDBJ whole genome shotgun (WGS) entry which is preliminary data.</text>
</comment>
<proteinExistence type="predicted"/>
<reference evidence="1" key="1">
    <citation type="journal article" date="2023" name="Mol. Biol. Evol.">
        <title>Third-Generation Sequencing Reveals the Adaptive Role of the Epigenome in Three Deep-Sea Polychaetes.</title>
        <authorList>
            <person name="Perez M."/>
            <person name="Aroh O."/>
            <person name="Sun Y."/>
            <person name="Lan Y."/>
            <person name="Juniper S.K."/>
            <person name="Young C.R."/>
            <person name="Angers B."/>
            <person name="Qian P.Y."/>
        </authorList>
    </citation>
    <scope>NUCLEOTIDE SEQUENCE</scope>
    <source>
        <strain evidence="1">P08H-3</strain>
    </source>
</reference>
<protein>
    <submittedName>
        <fullName evidence="1">Uncharacterized protein</fullName>
    </submittedName>
</protein>
<evidence type="ECO:0000313" key="2">
    <source>
        <dbReference type="Proteomes" id="UP001208570"/>
    </source>
</evidence>
<dbReference type="Proteomes" id="UP001208570">
    <property type="component" value="Unassembled WGS sequence"/>
</dbReference>
<dbReference type="AlphaFoldDB" id="A0AAD9JVL0"/>
<evidence type="ECO:0000313" key="1">
    <source>
        <dbReference type="EMBL" id="KAK2159824.1"/>
    </source>
</evidence>
<gene>
    <name evidence="1" type="ORF">LSH36_145g03009</name>
</gene>
<sequence>MPLYGTPDNNTSTAVMATIKNTFSIMMVEMCADEVTQVDSDNSRKGRKRWLRSVQLWANYGDNGDSQKAFCLVVLKMGN</sequence>
<dbReference type="EMBL" id="JAODUP010000145">
    <property type="protein sequence ID" value="KAK2159824.1"/>
    <property type="molecule type" value="Genomic_DNA"/>
</dbReference>
<keyword evidence="2" id="KW-1185">Reference proteome</keyword>
<organism evidence="1 2">
    <name type="scientific">Paralvinella palmiformis</name>
    <dbReference type="NCBI Taxonomy" id="53620"/>
    <lineage>
        <taxon>Eukaryota</taxon>
        <taxon>Metazoa</taxon>
        <taxon>Spiralia</taxon>
        <taxon>Lophotrochozoa</taxon>
        <taxon>Annelida</taxon>
        <taxon>Polychaeta</taxon>
        <taxon>Sedentaria</taxon>
        <taxon>Canalipalpata</taxon>
        <taxon>Terebellida</taxon>
        <taxon>Terebelliformia</taxon>
        <taxon>Alvinellidae</taxon>
        <taxon>Paralvinella</taxon>
    </lineage>
</organism>
<accession>A0AAD9JVL0</accession>
<name>A0AAD9JVL0_9ANNE</name>